<organism evidence="15 16">
    <name type="scientific">Hevea brasiliensis</name>
    <name type="common">Para rubber tree</name>
    <name type="synonym">Siphonia brasiliensis</name>
    <dbReference type="NCBI Taxonomy" id="3981"/>
    <lineage>
        <taxon>Eukaryota</taxon>
        <taxon>Viridiplantae</taxon>
        <taxon>Streptophyta</taxon>
        <taxon>Embryophyta</taxon>
        <taxon>Tracheophyta</taxon>
        <taxon>Spermatophyta</taxon>
        <taxon>Magnoliopsida</taxon>
        <taxon>eudicotyledons</taxon>
        <taxon>Gunneridae</taxon>
        <taxon>Pentapetalae</taxon>
        <taxon>rosids</taxon>
        <taxon>fabids</taxon>
        <taxon>Malpighiales</taxon>
        <taxon>Euphorbiaceae</taxon>
        <taxon>Crotonoideae</taxon>
        <taxon>Micrandreae</taxon>
        <taxon>Hevea</taxon>
    </lineage>
</organism>
<comment type="catalytic activity">
    <reaction evidence="10">
        <text>(6R)-5,10-methylene-5,6,7,8-tetrahydrofolate + NADP(+) = (6R)-5,10-methenyltetrahydrofolate + NADPH</text>
        <dbReference type="Rhea" id="RHEA:22812"/>
        <dbReference type="ChEBI" id="CHEBI:15636"/>
        <dbReference type="ChEBI" id="CHEBI:57455"/>
        <dbReference type="ChEBI" id="CHEBI:57783"/>
        <dbReference type="ChEBI" id="CHEBI:58349"/>
        <dbReference type="EC" id="1.5.1.5"/>
    </reaction>
</comment>
<dbReference type="Proteomes" id="UP000467840">
    <property type="component" value="Chromosome 1"/>
</dbReference>
<evidence type="ECO:0000256" key="6">
    <source>
        <dbReference type="ARBA" id="ARBA00023002"/>
    </source>
</evidence>
<evidence type="ECO:0000259" key="14">
    <source>
        <dbReference type="Pfam" id="PF02882"/>
    </source>
</evidence>
<dbReference type="Pfam" id="PF00763">
    <property type="entry name" value="THF_DHG_CYH"/>
    <property type="match status" value="1"/>
</dbReference>
<comment type="catalytic activity">
    <reaction evidence="9">
        <text>(6R)-5,10-methenyltetrahydrofolate + H2O = (6R)-10-formyltetrahydrofolate + H(+)</text>
        <dbReference type="Rhea" id="RHEA:23700"/>
        <dbReference type="ChEBI" id="CHEBI:15377"/>
        <dbReference type="ChEBI" id="CHEBI:15378"/>
        <dbReference type="ChEBI" id="CHEBI:57455"/>
        <dbReference type="ChEBI" id="CHEBI:195366"/>
        <dbReference type="EC" id="3.5.4.9"/>
    </reaction>
</comment>
<dbReference type="PROSITE" id="PS00767">
    <property type="entry name" value="THF_DHG_CYH_2"/>
    <property type="match status" value="1"/>
</dbReference>
<evidence type="ECO:0000256" key="7">
    <source>
        <dbReference type="ARBA" id="ARBA00023238"/>
    </source>
</evidence>
<keyword evidence="6" id="KW-0560">Oxidoreductase</keyword>
<keyword evidence="7" id="KW-0601">Photorespiration</keyword>
<evidence type="ECO:0000256" key="10">
    <source>
        <dbReference type="ARBA" id="ARBA00052194"/>
    </source>
</evidence>
<dbReference type="PROSITE" id="PS00766">
    <property type="entry name" value="THF_DHG_CYH_1"/>
    <property type="match status" value="1"/>
</dbReference>
<proteinExistence type="inferred from homology"/>
<keyword evidence="16" id="KW-1185">Reference proteome</keyword>
<dbReference type="HAMAP" id="MF_01576">
    <property type="entry name" value="THF_DHG_CYH"/>
    <property type="match status" value="1"/>
</dbReference>
<dbReference type="FunFam" id="3.40.50.720:FF:000006">
    <property type="entry name" value="Bifunctional protein FolD"/>
    <property type="match status" value="1"/>
</dbReference>
<name>A0A6A6LDW1_HEVBR</name>
<keyword evidence="8" id="KW-0511">Multifunctional enzyme</keyword>
<evidence type="ECO:0000313" key="16">
    <source>
        <dbReference type="Proteomes" id="UP000467840"/>
    </source>
</evidence>
<gene>
    <name evidence="15" type="ORF">GH714_023721</name>
</gene>
<comment type="subunit">
    <text evidence="2">Homodimer.</text>
</comment>
<dbReference type="InterPro" id="IPR020867">
    <property type="entry name" value="THF_DH/CycHdrlase_CS"/>
</dbReference>
<dbReference type="SUPFAM" id="SSF53223">
    <property type="entry name" value="Aminoacid dehydrogenase-like, N-terminal domain"/>
    <property type="match status" value="1"/>
</dbReference>
<dbReference type="CDD" id="cd01080">
    <property type="entry name" value="NAD_bind_m-THF_DH_Cyclohyd"/>
    <property type="match status" value="1"/>
</dbReference>
<evidence type="ECO:0000259" key="13">
    <source>
        <dbReference type="Pfam" id="PF00763"/>
    </source>
</evidence>
<feature type="domain" description="Tetrahydrofolate dehydrogenase/cyclohydrolase NAD(P)-binding" evidence="14">
    <location>
        <begin position="153"/>
        <end position="296"/>
    </location>
</feature>
<dbReference type="GO" id="GO:0004488">
    <property type="term" value="F:methylenetetrahydrofolate dehydrogenase (NADP+) activity"/>
    <property type="evidence" value="ECO:0007669"/>
    <property type="project" value="UniProtKB-EC"/>
</dbReference>
<dbReference type="EMBL" id="JAAGAX010000011">
    <property type="protein sequence ID" value="KAF2298478.1"/>
    <property type="molecule type" value="Genomic_DNA"/>
</dbReference>
<dbReference type="InterPro" id="IPR000672">
    <property type="entry name" value="THF_DH/CycHdrlase"/>
</dbReference>
<feature type="domain" description="Tetrahydrofolate dehydrogenase/cyclohydrolase catalytic" evidence="13">
    <location>
        <begin position="12"/>
        <end position="127"/>
    </location>
</feature>
<dbReference type="AlphaFoldDB" id="A0A6A6LDW1"/>
<sequence length="300" mass="32132">MASPSDHKATIIDGKAIAQTIRSEIAEEVRQLSEKYGKVPGLAVVIVGNRKDSQSYVSMKRKACAEVGIKSFDIDLPEQISEAELISKVHELNANPDIHGILVQLPLPKHINEEKVLSEIHLEKDVDGFHPLNIGKLAMKGREPLFVPCPQGNGCLELLSRSGISIKGKNAVVVGRSNIVGLPVSLLLLKADATVTIVHSRSDDQERIIRGADIIIAAAGQAMMIKGSWIKPGAAVVDVGTNAIDDPSKKSGYRLVGDVDYEEACNVAGWITPVPGGVGPMTVAMLLKNTLDGAKRVFMQ</sequence>
<dbReference type="PANTHER" id="PTHR48099:SF27">
    <property type="entry name" value="BIFUNCTIONAL PROTEIN FOLD 2"/>
    <property type="match status" value="1"/>
</dbReference>
<dbReference type="PANTHER" id="PTHR48099">
    <property type="entry name" value="C-1-TETRAHYDROFOLATE SYNTHASE, CYTOPLASMIC-RELATED"/>
    <property type="match status" value="1"/>
</dbReference>
<dbReference type="InterPro" id="IPR046346">
    <property type="entry name" value="Aminoacid_DH-like_N_sf"/>
</dbReference>
<evidence type="ECO:0000256" key="4">
    <source>
        <dbReference type="ARBA" id="ARBA00022801"/>
    </source>
</evidence>
<evidence type="ECO:0000256" key="5">
    <source>
        <dbReference type="ARBA" id="ARBA00022857"/>
    </source>
</evidence>
<dbReference type="SUPFAM" id="SSF51735">
    <property type="entry name" value="NAD(P)-binding Rossmann-fold domains"/>
    <property type="match status" value="1"/>
</dbReference>
<keyword evidence="4" id="KW-0378">Hydrolase</keyword>
<dbReference type="GO" id="GO:0005829">
    <property type="term" value="C:cytosol"/>
    <property type="evidence" value="ECO:0007669"/>
    <property type="project" value="TreeGrafter"/>
</dbReference>
<dbReference type="FunFam" id="3.40.50.10860:FF:000001">
    <property type="entry name" value="Bifunctional protein FolD"/>
    <property type="match status" value="1"/>
</dbReference>
<dbReference type="InterPro" id="IPR020631">
    <property type="entry name" value="THF_DH/CycHdrlase_NAD-bd_dom"/>
</dbReference>
<evidence type="ECO:0000256" key="9">
    <source>
        <dbReference type="ARBA" id="ARBA00036357"/>
    </source>
</evidence>
<dbReference type="Gene3D" id="3.40.50.10860">
    <property type="entry name" value="Leucine Dehydrogenase, chain A, domain 1"/>
    <property type="match status" value="1"/>
</dbReference>
<reference evidence="15 16" key="1">
    <citation type="journal article" date="2020" name="Mol. Plant">
        <title>The Chromosome-Based Rubber Tree Genome Provides New Insights into Spurge Genome Evolution and Rubber Biosynthesis.</title>
        <authorList>
            <person name="Liu J."/>
            <person name="Shi C."/>
            <person name="Shi C.C."/>
            <person name="Li W."/>
            <person name="Zhang Q.J."/>
            <person name="Zhang Y."/>
            <person name="Li K."/>
            <person name="Lu H.F."/>
            <person name="Shi C."/>
            <person name="Zhu S.T."/>
            <person name="Xiao Z.Y."/>
            <person name="Nan H."/>
            <person name="Yue Y."/>
            <person name="Zhu X.G."/>
            <person name="Wu Y."/>
            <person name="Hong X.N."/>
            <person name="Fan G.Y."/>
            <person name="Tong Y."/>
            <person name="Zhang D."/>
            <person name="Mao C.L."/>
            <person name="Liu Y.L."/>
            <person name="Hao S.J."/>
            <person name="Liu W.Q."/>
            <person name="Lv M.Q."/>
            <person name="Zhang H.B."/>
            <person name="Liu Y."/>
            <person name="Hu-Tang G.R."/>
            <person name="Wang J.P."/>
            <person name="Wang J.H."/>
            <person name="Sun Y.H."/>
            <person name="Ni S.B."/>
            <person name="Chen W.B."/>
            <person name="Zhang X.C."/>
            <person name="Jiao Y.N."/>
            <person name="Eichler E.E."/>
            <person name="Li G.H."/>
            <person name="Liu X."/>
            <person name="Gao L.Z."/>
        </authorList>
    </citation>
    <scope>NUCLEOTIDE SEQUENCE [LARGE SCALE GENOMIC DNA]</scope>
    <source>
        <strain evidence="16">cv. GT1</strain>
        <tissue evidence="15">Leaf</tissue>
    </source>
</reference>
<dbReference type="InterPro" id="IPR036291">
    <property type="entry name" value="NAD(P)-bd_dom_sf"/>
</dbReference>
<evidence type="ECO:0000256" key="2">
    <source>
        <dbReference type="ARBA" id="ARBA00011738"/>
    </source>
</evidence>
<evidence type="ECO:0000256" key="8">
    <source>
        <dbReference type="ARBA" id="ARBA00023268"/>
    </source>
</evidence>
<keyword evidence="3" id="KW-0554">One-carbon metabolism</keyword>
<dbReference type="PRINTS" id="PR00085">
    <property type="entry name" value="THFDHDRGNASE"/>
</dbReference>
<comment type="function">
    <text evidence="11">Catalyzes the oxidation of 5,10-methylenetetrahydrofolate to 5,10-methenyltetrahydrofolate and then the hydrolysis of 5,10-methenyltetrahydrofolate to 10-formyltetrahydrofolate.</text>
</comment>
<dbReference type="Pfam" id="PF02882">
    <property type="entry name" value="THF_DHG_CYH_C"/>
    <property type="match status" value="1"/>
</dbReference>
<comment type="caution">
    <text evidence="15">The sequence shown here is derived from an EMBL/GenBank/DDBJ whole genome shotgun (WGS) entry which is preliminary data.</text>
</comment>
<dbReference type="GO" id="GO:0004477">
    <property type="term" value="F:methenyltetrahydrofolate cyclohydrolase activity"/>
    <property type="evidence" value="ECO:0007669"/>
    <property type="project" value="UniProtKB-EC"/>
</dbReference>
<protein>
    <submittedName>
        <fullName evidence="15">Uncharacterized protein</fullName>
    </submittedName>
</protein>
<keyword evidence="5" id="KW-0521">NADP</keyword>
<evidence type="ECO:0000256" key="11">
    <source>
        <dbReference type="ARBA" id="ARBA00058319"/>
    </source>
</evidence>
<accession>A0A6A6LDW1</accession>
<evidence type="ECO:0000256" key="3">
    <source>
        <dbReference type="ARBA" id="ARBA00022563"/>
    </source>
</evidence>
<dbReference type="GO" id="GO:0009853">
    <property type="term" value="P:photorespiration"/>
    <property type="evidence" value="ECO:0007669"/>
    <property type="project" value="UniProtKB-KW"/>
</dbReference>
<dbReference type="InterPro" id="IPR020630">
    <property type="entry name" value="THF_DH/CycHdrlase_cat_dom"/>
</dbReference>
<evidence type="ECO:0000313" key="15">
    <source>
        <dbReference type="EMBL" id="KAF2298478.1"/>
    </source>
</evidence>
<evidence type="ECO:0000256" key="12">
    <source>
        <dbReference type="ARBA" id="ARBA00061364"/>
    </source>
</evidence>
<dbReference type="Gene3D" id="3.40.50.720">
    <property type="entry name" value="NAD(P)-binding Rossmann-like Domain"/>
    <property type="match status" value="1"/>
</dbReference>
<comment type="pathway">
    <text evidence="1">One-carbon metabolism; tetrahydrofolate interconversion.</text>
</comment>
<evidence type="ECO:0000256" key="1">
    <source>
        <dbReference type="ARBA" id="ARBA00004777"/>
    </source>
</evidence>
<comment type="similarity">
    <text evidence="12">Belongs to the tetrahydrofolate dehydrogenase/cyclohydrolase family.</text>
</comment>
<dbReference type="GO" id="GO:0035999">
    <property type="term" value="P:tetrahydrofolate interconversion"/>
    <property type="evidence" value="ECO:0007669"/>
    <property type="project" value="TreeGrafter"/>
</dbReference>